<keyword evidence="4 10" id="KW-0808">Transferase</keyword>
<dbReference type="GO" id="GO:0004673">
    <property type="term" value="F:protein histidine kinase activity"/>
    <property type="evidence" value="ECO:0007669"/>
    <property type="project" value="UniProtKB-EC"/>
</dbReference>
<organism evidence="10 11">
    <name type="scientific">Paraurantiacibacter namhicola</name>
    <dbReference type="NCBI Taxonomy" id="645517"/>
    <lineage>
        <taxon>Bacteria</taxon>
        <taxon>Pseudomonadati</taxon>
        <taxon>Pseudomonadota</taxon>
        <taxon>Alphaproteobacteria</taxon>
        <taxon>Sphingomonadales</taxon>
        <taxon>Erythrobacteraceae</taxon>
        <taxon>Paraurantiacibacter</taxon>
    </lineage>
</organism>
<dbReference type="PATRIC" id="fig|645517.4.peg.204"/>
<comment type="catalytic activity">
    <reaction evidence="1">
        <text>ATP + protein L-histidine = ADP + protein N-phospho-L-histidine.</text>
        <dbReference type="EC" id="2.7.13.3"/>
    </reaction>
</comment>
<dbReference type="AlphaFoldDB" id="A0A1C7D5D0"/>
<reference evidence="10 11" key="1">
    <citation type="submission" date="2016-07" db="EMBL/GenBank/DDBJ databases">
        <title>Complete genome sequence of Altererythrobacter namhicola JCM 16345T, containing esterase-encoding genes.</title>
        <authorList>
            <person name="Cheng H."/>
            <person name="Wu Y.-H."/>
            <person name="Jian S.-L."/>
            <person name="Huo Y.-Y."/>
            <person name="Wang C.-S."/>
            <person name="Xu X.-W."/>
        </authorList>
    </citation>
    <scope>NUCLEOTIDE SEQUENCE [LARGE SCALE GENOMIC DNA]</scope>
    <source>
        <strain evidence="10 11">JCM 16345</strain>
    </source>
</reference>
<keyword evidence="3" id="KW-0597">Phosphoprotein</keyword>
<protein>
    <recommendedName>
        <fullName evidence="2">histidine kinase</fullName>
        <ecNumber evidence="2">2.7.13.3</ecNumber>
    </recommendedName>
</protein>
<evidence type="ECO:0000256" key="5">
    <source>
        <dbReference type="ARBA" id="ARBA00022741"/>
    </source>
</evidence>
<evidence type="ECO:0000256" key="1">
    <source>
        <dbReference type="ARBA" id="ARBA00000085"/>
    </source>
</evidence>
<dbReference type="PANTHER" id="PTHR41523">
    <property type="entry name" value="TWO-COMPONENT SYSTEM SENSOR PROTEIN"/>
    <property type="match status" value="1"/>
</dbReference>
<keyword evidence="8" id="KW-0812">Transmembrane</keyword>
<dbReference type="PANTHER" id="PTHR41523:SF8">
    <property type="entry name" value="ETHYLENE RESPONSE SENSOR PROTEIN"/>
    <property type="match status" value="1"/>
</dbReference>
<sequence>MAYRPPPHRWALPILLGLTAMALLAMVALVWNTIEAERDERTQVLATTKVLGEVQAVRRGLVEAESGQRGYLLSLDSDYLDSYREGRADVMPAIARLRDALGRDMTPEQGVLVTELAAGVSDIFGEMDRQVQDVSTGTLDVSRSLVFADGEEALMGTLREKLDALERNEEGLLIAAAQRTDAVEARVLPLLAALVLLVLLSVYFTFRLVRRTAEAEAEASHAAELEVARDRADLLAKELNHRVKNLFAVVLAIVQMSGKGKPEAKETVGAITERIRALLTAHDVTQGAGGHAVASVRDLVETTLAPYRSDIRTTQVTGHDVMLPAEKVTPLGLVLHELVTNAVKYGCWQQDGLLDVHWDNYDGTLRLHWDEYCEQAGEEPASRGFGSQLIEGSARQMGGEITRKFTPQGLRVLIAIPLEGG</sequence>
<dbReference type="SUPFAM" id="SSF55874">
    <property type="entry name" value="ATPase domain of HSP90 chaperone/DNA topoisomerase II/histidine kinase"/>
    <property type="match status" value="1"/>
</dbReference>
<keyword evidence="6 10" id="KW-0418">Kinase</keyword>
<keyword evidence="7" id="KW-0067">ATP-binding</keyword>
<dbReference type="Pfam" id="PF07536">
    <property type="entry name" value="HWE_HK"/>
    <property type="match status" value="1"/>
</dbReference>
<feature type="transmembrane region" description="Helical" evidence="8">
    <location>
        <begin position="12"/>
        <end position="31"/>
    </location>
</feature>
<dbReference type="Pfam" id="PF05227">
    <property type="entry name" value="CHASE3"/>
    <property type="match status" value="1"/>
</dbReference>
<accession>A0A1C7D5D0</accession>
<dbReference type="OrthoDB" id="136506at2"/>
<dbReference type="InterPro" id="IPR011102">
    <property type="entry name" value="Sig_transdc_His_kinase_HWE"/>
</dbReference>
<keyword evidence="5" id="KW-0547">Nucleotide-binding</keyword>
<dbReference type="Gene3D" id="3.30.565.10">
    <property type="entry name" value="Histidine kinase-like ATPase, C-terminal domain"/>
    <property type="match status" value="1"/>
</dbReference>
<evidence type="ECO:0000256" key="8">
    <source>
        <dbReference type="SAM" id="Phobius"/>
    </source>
</evidence>
<dbReference type="EC" id="2.7.13.3" evidence="2"/>
<dbReference type="GO" id="GO:0005524">
    <property type="term" value="F:ATP binding"/>
    <property type="evidence" value="ECO:0007669"/>
    <property type="project" value="UniProtKB-KW"/>
</dbReference>
<dbReference type="EMBL" id="CP016545">
    <property type="protein sequence ID" value="ANU06531.1"/>
    <property type="molecule type" value="Genomic_DNA"/>
</dbReference>
<feature type="transmembrane region" description="Helical" evidence="8">
    <location>
        <begin position="187"/>
        <end position="206"/>
    </location>
</feature>
<evidence type="ECO:0000256" key="3">
    <source>
        <dbReference type="ARBA" id="ARBA00022553"/>
    </source>
</evidence>
<dbReference type="RefSeq" id="WP_067784821.1">
    <property type="nucleotide sequence ID" value="NZ_CP016545.1"/>
</dbReference>
<name>A0A1C7D5D0_9SPHN</name>
<evidence type="ECO:0000256" key="4">
    <source>
        <dbReference type="ARBA" id="ARBA00022679"/>
    </source>
</evidence>
<evidence type="ECO:0000313" key="11">
    <source>
        <dbReference type="Proteomes" id="UP000092698"/>
    </source>
</evidence>
<keyword evidence="8" id="KW-1133">Transmembrane helix</keyword>
<evidence type="ECO:0000256" key="6">
    <source>
        <dbReference type="ARBA" id="ARBA00022777"/>
    </source>
</evidence>
<evidence type="ECO:0000313" key="10">
    <source>
        <dbReference type="EMBL" id="ANU06531.1"/>
    </source>
</evidence>
<dbReference type="SMART" id="SM00911">
    <property type="entry name" value="HWE_HK"/>
    <property type="match status" value="1"/>
</dbReference>
<keyword evidence="11" id="KW-1185">Reference proteome</keyword>
<dbReference type="CDD" id="cd19410">
    <property type="entry name" value="HK9-like_sensor"/>
    <property type="match status" value="1"/>
</dbReference>
<evidence type="ECO:0000256" key="2">
    <source>
        <dbReference type="ARBA" id="ARBA00012438"/>
    </source>
</evidence>
<gene>
    <name evidence="10" type="ORF">A6F65_00204</name>
</gene>
<dbReference type="InterPro" id="IPR036890">
    <property type="entry name" value="HATPase_C_sf"/>
</dbReference>
<evidence type="ECO:0000256" key="7">
    <source>
        <dbReference type="ARBA" id="ARBA00022840"/>
    </source>
</evidence>
<dbReference type="InterPro" id="IPR007891">
    <property type="entry name" value="CHASE3"/>
</dbReference>
<dbReference type="Proteomes" id="UP000092698">
    <property type="component" value="Chromosome"/>
</dbReference>
<dbReference type="KEGG" id="anh:A6F65_00204"/>
<dbReference type="STRING" id="645517.A6F65_00204"/>
<evidence type="ECO:0000259" key="9">
    <source>
        <dbReference type="SMART" id="SM00911"/>
    </source>
</evidence>
<proteinExistence type="predicted"/>
<keyword evidence="8" id="KW-0472">Membrane</keyword>
<feature type="domain" description="Signal transduction histidine kinase HWE region" evidence="9">
    <location>
        <begin position="238"/>
        <end position="320"/>
    </location>
</feature>